<accession>A0A7U9E4A1</accession>
<reference evidence="3" key="1">
    <citation type="journal article" date="2013" name="Genome Biol. Evol.">
        <title>The genome sequence of Streptomyces lividans 66 reveals a novel tRNA-dependent peptide biosynthetic system within a metal-related genomic island.</title>
        <authorList>
            <person name="Cruz-Morales P."/>
            <person name="Vijgenboom E."/>
            <person name="Iruegas-Bocardo F."/>
            <person name="Girard G."/>
            <person name="Yanez-Guerra L.A."/>
            <person name="Ramos-Aboites H.E."/>
            <person name="Pernodet J.L."/>
            <person name="Anne J."/>
            <person name="van Wezel G.P."/>
            <person name="Barona-Gomez F."/>
        </authorList>
    </citation>
    <scope>NUCLEOTIDE SEQUENCE [LARGE SCALE GENOMIC DNA]</scope>
    <source>
        <strain evidence="3">1326</strain>
    </source>
</reference>
<proteinExistence type="predicted"/>
<sequence length="50" mass="5426">MRSCRRTVSRAVRTLMRSEGRSNQCSRSGRAGGNSPGEGLVWGVTVIAFQ</sequence>
<feature type="region of interest" description="Disordered" evidence="1">
    <location>
        <begin position="1"/>
        <end position="38"/>
    </location>
</feature>
<gene>
    <name evidence="2" type="ORF">SLI_7839</name>
</gene>
<protein>
    <submittedName>
        <fullName evidence="2">Uncharacterized protein</fullName>
    </submittedName>
</protein>
<evidence type="ECO:0000256" key="1">
    <source>
        <dbReference type="SAM" id="MobiDB-lite"/>
    </source>
</evidence>
<evidence type="ECO:0000313" key="3">
    <source>
        <dbReference type="Proteomes" id="UP000014062"/>
    </source>
</evidence>
<organism evidence="2 3">
    <name type="scientific">Streptomyces lividans 1326</name>
    <dbReference type="NCBI Taxonomy" id="1200984"/>
    <lineage>
        <taxon>Bacteria</taxon>
        <taxon>Bacillati</taxon>
        <taxon>Actinomycetota</taxon>
        <taxon>Actinomycetes</taxon>
        <taxon>Kitasatosporales</taxon>
        <taxon>Streptomycetaceae</taxon>
        <taxon>Streptomyces</taxon>
    </lineage>
</organism>
<dbReference type="EMBL" id="CM001889">
    <property type="protein sequence ID" value="EOY52538.1"/>
    <property type="molecule type" value="Genomic_DNA"/>
</dbReference>
<name>A0A7U9E4A1_STRLI</name>
<dbReference type="Proteomes" id="UP000014062">
    <property type="component" value="Chromosome"/>
</dbReference>
<evidence type="ECO:0000313" key="2">
    <source>
        <dbReference type="EMBL" id="EOY52538.1"/>
    </source>
</evidence>
<dbReference type="AlphaFoldDB" id="A0A7U9E4A1"/>